<proteinExistence type="predicted"/>
<reference evidence="2" key="1">
    <citation type="submission" date="2023-04" db="EMBL/GenBank/DDBJ databases">
        <title>Phytophthora lilii NBRC 32176.</title>
        <authorList>
            <person name="Ichikawa N."/>
            <person name="Sato H."/>
            <person name="Tonouchi N."/>
        </authorList>
    </citation>
    <scope>NUCLEOTIDE SEQUENCE</scope>
    <source>
        <strain evidence="2">NBRC 32176</strain>
    </source>
</reference>
<name>A0A9W6WSR9_9STRA</name>
<sequence>MKPRSRPDRRGPSFLHPDWTKSELSRMIEIWRDLEADIVARRINPKEVAGGIDKRICILLSQQAGTTRTPGAVSSQRSHLYQAVRFISRFNVAQQVAGGRSWFKLSKEEQDRVPMTARERAICLNLTQESFNKLVKLKSVKKWTHFRKEKGLTPRAAMSSSNCSPSKCNASRPAAGVKDIVQAWILALQKSNTSVSSFVARGYEQSATLYTSWEYSTISAWRKMRRIAASYLFIRDFNERHAPARWFQLSDGDQDGLLDWEALPADFEDISEDIFDEISRVDTSSSAVNYEATTKQLVNQPRTAEIDTGQSDPDGCSDSPFTQNFSGSTESVKSQVNPVQRLPRPKLCTTSPHLSEDQAETQSATLQGTDHHEEFDASYDHVHKLQAKRLKKTVKQLRSDLERDISSTTDVVRAIFFERFGNPGQNGDATFVANLLGEQQRHVRDLLDTFEREHICDKVTSYAKFDAFMED</sequence>
<evidence type="ECO:0000256" key="1">
    <source>
        <dbReference type="SAM" id="MobiDB-lite"/>
    </source>
</evidence>
<accession>A0A9W6WSR9</accession>
<feature type="region of interest" description="Disordered" evidence="1">
    <location>
        <begin position="300"/>
        <end position="366"/>
    </location>
</feature>
<feature type="compositionally biased region" description="Polar residues" evidence="1">
    <location>
        <begin position="319"/>
        <end position="338"/>
    </location>
</feature>
<dbReference type="EMBL" id="BSXW01000219">
    <property type="protein sequence ID" value="GMF15332.1"/>
    <property type="molecule type" value="Genomic_DNA"/>
</dbReference>
<dbReference type="AlphaFoldDB" id="A0A9W6WSR9"/>
<evidence type="ECO:0000313" key="3">
    <source>
        <dbReference type="Proteomes" id="UP001165083"/>
    </source>
</evidence>
<protein>
    <submittedName>
        <fullName evidence="2">Unnamed protein product</fullName>
    </submittedName>
</protein>
<dbReference type="Proteomes" id="UP001165083">
    <property type="component" value="Unassembled WGS sequence"/>
</dbReference>
<keyword evidence="3" id="KW-1185">Reference proteome</keyword>
<comment type="caution">
    <text evidence="2">The sequence shown here is derived from an EMBL/GenBank/DDBJ whole genome shotgun (WGS) entry which is preliminary data.</text>
</comment>
<gene>
    <name evidence="2" type="ORF">Plil01_000524500</name>
</gene>
<organism evidence="2 3">
    <name type="scientific">Phytophthora lilii</name>
    <dbReference type="NCBI Taxonomy" id="2077276"/>
    <lineage>
        <taxon>Eukaryota</taxon>
        <taxon>Sar</taxon>
        <taxon>Stramenopiles</taxon>
        <taxon>Oomycota</taxon>
        <taxon>Peronosporomycetes</taxon>
        <taxon>Peronosporales</taxon>
        <taxon>Peronosporaceae</taxon>
        <taxon>Phytophthora</taxon>
    </lineage>
</organism>
<evidence type="ECO:0000313" key="2">
    <source>
        <dbReference type="EMBL" id="GMF15332.1"/>
    </source>
</evidence>
<dbReference type="OrthoDB" id="91725at2759"/>